<reference evidence="2" key="1">
    <citation type="submission" date="2016-02" db="EMBL/GenBank/DDBJ databases">
        <authorList>
            <person name="Rodrigo-Torres Lidia"/>
            <person name="Arahal R.David."/>
        </authorList>
    </citation>
    <scope>NUCLEOTIDE SEQUENCE [LARGE SCALE GENOMIC DNA]</scope>
    <source>
        <strain evidence="2">CECT 8713</strain>
    </source>
</reference>
<evidence type="ECO:0000313" key="1">
    <source>
        <dbReference type="EMBL" id="CZF87104.1"/>
    </source>
</evidence>
<dbReference type="RefSeq" id="WP_084387846.1">
    <property type="nucleotide sequence ID" value="NZ_CAWRCI010000146.1"/>
</dbReference>
<dbReference type="OrthoDB" id="6120336at2"/>
<dbReference type="Proteomes" id="UP000073601">
    <property type="component" value="Unassembled WGS sequence"/>
</dbReference>
<accession>A0A128FLF3</accession>
<protein>
    <recommendedName>
        <fullName evidence="3">DUF3144 domain-containing protein</fullName>
    </recommendedName>
</protein>
<organism evidence="1 2">
    <name type="scientific">Grimontia marina</name>
    <dbReference type="NCBI Taxonomy" id="646534"/>
    <lineage>
        <taxon>Bacteria</taxon>
        <taxon>Pseudomonadati</taxon>
        <taxon>Pseudomonadota</taxon>
        <taxon>Gammaproteobacteria</taxon>
        <taxon>Vibrionales</taxon>
        <taxon>Vibrionaceae</taxon>
        <taxon>Grimontia</taxon>
    </lineage>
</organism>
<sequence>MADDNEEISIFDMADRFIEVANRLVSEDKQDVGRVGAALRYAAARFNAHEASLKSDNLGEDKDDALEWFTDQYHKMLLENLEEHIELSEKSVGDGL</sequence>
<gene>
    <name evidence="1" type="ORF">GMA8713_05150</name>
</gene>
<dbReference type="Gene3D" id="1.10.287.3020">
    <property type="match status" value="1"/>
</dbReference>
<evidence type="ECO:0000313" key="2">
    <source>
        <dbReference type="Proteomes" id="UP000073601"/>
    </source>
</evidence>
<dbReference type="EMBL" id="FIZY01000146">
    <property type="protein sequence ID" value="CZF87104.1"/>
    <property type="molecule type" value="Genomic_DNA"/>
</dbReference>
<proteinExistence type="predicted"/>
<keyword evidence="2" id="KW-1185">Reference proteome</keyword>
<dbReference type="AlphaFoldDB" id="A0A128FLF3"/>
<evidence type="ECO:0008006" key="3">
    <source>
        <dbReference type="Google" id="ProtNLM"/>
    </source>
</evidence>
<name>A0A128FLF3_9GAMM</name>
<dbReference type="InterPro" id="IPR021490">
    <property type="entry name" value="DUF3144"/>
</dbReference>
<dbReference type="Pfam" id="PF11342">
    <property type="entry name" value="DUF3144"/>
    <property type="match status" value="1"/>
</dbReference>